<reference evidence="1" key="2">
    <citation type="submission" date="2015-06" db="UniProtKB">
        <authorList>
            <consortium name="EnsemblPlants"/>
        </authorList>
    </citation>
    <scope>IDENTIFICATION</scope>
</reference>
<dbReference type="Proteomes" id="UP000008022">
    <property type="component" value="Unassembled WGS sequence"/>
</dbReference>
<evidence type="ECO:0000313" key="1">
    <source>
        <dbReference type="EnsemblPlants" id="ORUFI03G12150.1"/>
    </source>
</evidence>
<protein>
    <submittedName>
        <fullName evidence="1">Uncharacterized protein</fullName>
    </submittedName>
</protein>
<sequence>MAHFPDSFSCITMDLSSVRSGIALRHAAMRAPATPSPNPSLYFAPNTDPPYVIDPTALAVPSLPRHPLIPLYIVGPSPSTIIPLSHLPLLSQPQPKPKPICRSLGCYQCCRNK</sequence>
<dbReference type="AlphaFoldDB" id="A0A0E0NSY0"/>
<organism evidence="1 2">
    <name type="scientific">Oryza rufipogon</name>
    <name type="common">Brownbeard rice</name>
    <name type="synonym">Asian wild rice</name>
    <dbReference type="NCBI Taxonomy" id="4529"/>
    <lineage>
        <taxon>Eukaryota</taxon>
        <taxon>Viridiplantae</taxon>
        <taxon>Streptophyta</taxon>
        <taxon>Embryophyta</taxon>
        <taxon>Tracheophyta</taxon>
        <taxon>Spermatophyta</taxon>
        <taxon>Magnoliopsida</taxon>
        <taxon>Liliopsida</taxon>
        <taxon>Poales</taxon>
        <taxon>Poaceae</taxon>
        <taxon>BOP clade</taxon>
        <taxon>Oryzoideae</taxon>
        <taxon>Oryzeae</taxon>
        <taxon>Oryzinae</taxon>
        <taxon>Oryza</taxon>
    </lineage>
</organism>
<dbReference type="OMA" id="SLYFAPN"/>
<dbReference type="EnsemblPlants" id="ORUFI03G12150.1">
    <property type="protein sequence ID" value="ORUFI03G12150.1"/>
    <property type="gene ID" value="ORUFI03G12150"/>
</dbReference>
<proteinExistence type="predicted"/>
<reference evidence="2" key="1">
    <citation type="submission" date="2013-06" db="EMBL/GenBank/DDBJ databases">
        <authorList>
            <person name="Zhao Q."/>
        </authorList>
    </citation>
    <scope>NUCLEOTIDE SEQUENCE</scope>
    <source>
        <strain evidence="2">cv. W1943</strain>
    </source>
</reference>
<accession>A0A0E0NSY0</accession>
<dbReference type="Gramene" id="ORUFI03G12150.1">
    <property type="protein sequence ID" value="ORUFI03G12150.1"/>
    <property type="gene ID" value="ORUFI03G12150"/>
</dbReference>
<keyword evidence="2" id="KW-1185">Reference proteome</keyword>
<evidence type="ECO:0000313" key="2">
    <source>
        <dbReference type="Proteomes" id="UP000008022"/>
    </source>
</evidence>
<name>A0A0E0NSY0_ORYRU</name>
<dbReference type="HOGENOM" id="CLU_171399_0_0_1"/>